<dbReference type="AlphaFoldDB" id="A0A1U9QL26"/>
<dbReference type="Proteomes" id="UP000189677">
    <property type="component" value="Chromosome"/>
</dbReference>
<dbReference type="KEGG" id="snw:BBN63_00605"/>
<sequence length="133" mass="14625">MSPTKRSATSPRPRRTRRNRLLKNTTGSAAATYDYHPLGRLDTVSSNGSTQEKYTYDGFDRMTKHTGGSGGSQTTTSYVHDAFDRAQSQTTSGTNGKTTAFTYLGMDSKVLREEAAGKATKSYQWSPWGPELE</sequence>
<evidence type="ECO:0000313" key="2">
    <source>
        <dbReference type="EMBL" id="AQU64984.1"/>
    </source>
</evidence>
<accession>A0A1U9QL26</accession>
<dbReference type="OrthoDB" id="4981820at2"/>
<dbReference type="EMBL" id="CP018047">
    <property type="protein sequence ID" value="AQU64984.1"/>
    <property type="molecule type" value="Genomic_DNA"/>
</dbReference>
<evidence type="ECO:0000313" key="3">
    <source>
        <dbReference type="Proteomes" id="UP000189677"/>
    </source>
</evidence>
<evidence type="ECO:0008006" key="4">
    <source>
        <dbReference type="Google" id="ProtNLM"/>
    </source>
</evidence>
<reference evidence="2 3" key="1">
    <citation type="submission" date="2016-11" db="EMBL/GenBank/DDBJ databases">
        <title>Complete genome sequence of Streptomyces niveus SCSIO 3406.</title>
        <authorList>
            <person name="Zhu Q."/>
            <person name="Cheng W."/>
            <person name="Song Y."/>
            <person name="Li Q."/>
            <person name="Ju J."/>
        </authorList>
    </citation>
    <scope>NUCLEOTIDE SEQUENCE [LARGE SCALE GENOMIC DNA]</scope>
    <source>
        <strain evidence="2 3">SCSIO 3406</strain>
    </source>
</reference>
<dbReference type="RefSeq" id="WP_078073459.1">
    <property type="nucleotide sequence ID" value="NZ_CP018047.1"/>
</dbReference>
<organism evidence="2 3">
    <name type="scientific">Streptomyces niveus</name>
    <name type="common">Streptomyces spheroides</name>
    <dbReference type="NCBI Taxonomy" id="193462"/>
    <lineage>
        <taxon>Bacteria</taxon>
        <taxon>Bacillati</taxon>
        <taxon>Actinomycetota</taxon>
        <taxon>Actinomycetes</taxon>
        <taxon>Kitasatosporales</taxon>
        <taxon>Streptomycetaceae</taxon>
        <taxon>Streptomyces</taxon>
    </lineage>
</organism>
<name>A0A1U9QL26_STRNV</name>
<evidence type="ECO:0000256" key="1">
    <source>
        <dbReference type="SAM" id="MobiDB-lite"/>
    </source>
</evidence>
<protein>
    <recommendedName>
        <fullName evidence="4">Type IV secretion protein Rhs</fullName>
    </recommendedName>
</protein>
<keyword evidence="3" id="KW-1185">Reference proteome</keyword>
<feature type="region of interest" description="Disordered" evidence="1">
    <location>
        <begin position="1"/>
        <end position="30"/>
    </location>
</feature>
<proteinExistence type="predicted"/>
<feature type="compositionally biased region" description="Low complexity" evidence="1">
    <location>
        <begin position="1"/>
        <end position="11"/>
    </location>
</feature>
<feature type="compositionally biased region" description="Basic residues" evidence="1">
    <location>
        <begin position="12"/>
        <end position="21"/>
    </location>
</feature>
<gene>
    <name evidence="2" type="ORF">BBN63_00605</name>
</gene>
<dbReference type="Gene3D" id="2.180.10.10">
    <property type="entry name" value="RHS repeat-associated core"/>
    <property type="match status" value="1"/>
</dbReference>